<evidence type="ECO:0000313" key="2">
    <source>
        <dbReference type="EMBL" id="MCQ4164726.1"/>
    </source>
</evidence>
<dbReference type="InterPro" id="IPR009875">
    <property type="entry name" value="PilZ_domain"/>
</dbReference>
<name>A0ABT1QR28_9GAMM</name>
<dbReference type="Pfam" id="PF07238">
    <property type="entry name" value="PilZ"/>
    <property type="match status" value="1"/>
</dbReference>
<accession>A0ABT1QR28</accession>
<dbReference type="Proteomes" id="UP001165498">
    <property type="component" value="Unassembled WGS sequence"/>
</dbReference>
<evidence type="ECO:0000313" key="3">
    <source>
        <dbReference type="Proteomes" id="UP001165498"/>
    </source>
</evidence>
<evidence type="ECO:0000259" key="1">
    <source>
        <dbReference type="Pfam" id="PF07238"/>
    </source>
</evidence>
<reference evidence="2" key="1">
    <citation type="submission" date="2022-07" db="EMBL/GenBank/DDBJ databases">
        <title>Tahibacter sp., a new gammaproteobacterium isolated from the silt sample collected at pig farm.</title>
        <authorList>
            <person name="Chen H."/>
        </authorList>
    </citation>
    <scope>NUCLEOTIDE SEQUENCE</scope>
    <source>
        <strain evidence="2">P2K</strain>
    </source>
</reference>
<gene>
    <name evidence="2" type="ORF">NM961_08390</name>
</gene>
<keyword evidence="3" id="KW-1185">Reference proteome</keyword>
<proteinExistence type="predicted"/>
<sequence length="115" mass="13239">MVEHRRAPRRRAEEIIQVINTITGESVGRIGNLSIDGMMLVSDRPARDDALYQFAFQLPDENGQLHQLEIGLHEQWTEQASVPGQHWVGLRFIDISAQDQALLQAWLERGRHSWE</sequence>
<dbReference type="RefSeq" id="WP_255913630.1">
    <property type="nucleotide sequence ID" value="NZ_JANFQO010000006.1"/>
</dbReference>
<feature type="domain" description="PilZ" evidence="1">
    <location>
        <begin position="4"/>
        <end position="108"/>
    </location>
</feature>
<dbReference type="Gene3D" id="2.40.10.220">
    <property type="entry name" value="predicted glycosyltransferase like domains"/>
    <property type="match status" value="1"/>
</dbReference>
<comment type="caution">
    <text evidence="2">The sequence shown here is derived from an EMBL/GenBank/DDBJ whole genome shotgun (WGS) entry which is preliminary data.</text>
</comment>
<protein>
    <submittedName>
        <fullName evidence="2">PilZ domain-containing protein</fullName>
    </submittedName>
</protein>
<organism evidence="2 3">
    <name type="scientific">Tahibacter harae</name>
    <dbReference type="NCBI Taxonomy" id="2963937"/>
    <lineage>
        <taxon>Bacteria</taxon>
        <taxon>Pseudomonadati</taxon>
        <taxon>Pseudomonadota</taxon>
        <taxon>Gammaproteobacteria</taxon>
        <taxon>Lysobacterales</taxon>
        <taxon>Rhodanobacteraceae</taxon>
        <taxon>Tahibacter</taxon>
    </lineage>
</organism>
<dbReference type="EMBL" id="JANFQO010000006">
    <property type="protein sequence ID" value="MCQ4164726.1"/>
    <property type="molecule type" value="Genomic_DNA"/>
</dbReference>